<comment type="similarity">
    <text evidence="4 14">Belongs to the short-chain dehydrogenases/reductases (SDR) family.</text>
</comment>
<dbReference type="InterPro" id="IPR036291">
    <property type="entry name" value="NAD(P)-bd_dom_sf"/>
</dbReference>
<comment type="function">
    <text evidence="12">Catalyzes the reduction of 3'-oxosphinganine (3-ketodihydrosphingosine/KDS) to sphinganine (dihydrosphingosine/DHS), the second step of de novo sphingolipid biosynthesis.</text>
</comment>
<dbReference type="Proteomes" id="UP000663832">
    <property type="component" value="Unassembled WGS sequence"/>
</dbReference>
<keyword evidence="8" id="KW-0746">Sphingolipid metabolism</keyword>
<keyword evidence="15" id="KW-0812">Transmembrane</keyword>
<evidence type="ECO:0000256" key="10">
    <source>
        <dbReference type="ARBA" id="ARBA00023098"/>
    </source>
</evidence>
<dbReference type="Proteomes" id="UP000663877">
    <property type="component" value="Unassembled WGS sequence"/>
</dbReference>
<dbReference type="CDD" id="cd08939">
    <property type="entry name" value="KDSR-like_SDR_c"/>
    <property type="match status" value="1"/>
</dbReference>
<proteinExistence type="inferred from homology"/>
<comment type="subcellular location">
    <subcellularLocation>
        <location evidence="1">Endoplasmic reticulum</location>
    </subcellularLocation>
</comment>
<evidence type="ECO:0000256" key="14">
    <source>
        <dbReference type="RuleBase" id="RU000363"/>
    </source>
</evidence>
<feature type="transmembrane region" description="Helical" evidence="15">
    <location>
        <begin position="295"/>
        <end position="314"/>
    </location>
</feature>
<dbReference type="InterPro" id="IPR002347">
    <property type="entry name" value="SDR_fam"/>
</dbReference>
<evidence type="ECO:0000256" key="3">
    <source>
        <dbReference type="ARBA" id="ARBA00004991"/>
    </source>
</evidence>
<dbReference type="EC" id="1.1.1.102" evidence="11"/>
<evidence type="ECO:0000313" key="16">
    <source>
        <dbReference type="EMBL" id="CAF0761973.1"/>
    </source>
</evidence>
<evidence type="ECO:0000256" key="12">
    <source>
        <dbReference type="ARBA" id="ARBA00044737"/>
    </source>
</evidence>
<protein>
    <recommendedName>
        <fullName evidence="11">3-dehydrosphinganine reductase</fullName>
        <ecNumber evidence="11">1.1.1.102</ecNumber>
    </recommendedName>
</protein>
<keyword evidence="5" id="KW-0547">Nucleotide-binding</keyword>
<dbReference type="InterPro" id="IPR045022">
    <property type="entry name" value="KDSR-like"/>
</dbReference>
<dbReference type="Gene3D" id="3.40.50.720">
    <property type="entry name" value="NAD(P)-binding Rossmann-like Domain"/>
    <property type="match status" value="1"/>
</dbReference>
<evidence type="ECO:0000256" key="7">
    <source>
        <dbReference type="ARBA" id="ARBA00022857"/>
    </source>
</evidence>
<keyword evidence="10" id="KW-0443">Lipid metabolism</keyword>
<evidence type="ECO:0000256" key="2">
    <source>
        <dbReference type="ARBA" id="ARBA00004760"/>
    </source>
</evidence>
<accession>A0A813SIM9</accession>
<evidence type="ECO:0000256" key="13">
    <source>
        <dbReference type="ARBA" id="ARBA00048930"/>
    </source>
</evidence>
<dbReference type="PRINTS" id="PR00080">
    <property type="entry name" value="SDRFAMILY"/>
</dbReference>
<dbReference type="GO" id="GO:0000166">
    <property type="term" value="F:nucleotide binding"/>
    <property type="evidence" value="ECO:0007669"/>
    <property type="project" value="UniProtKB-KW"/>
</dbReference>
<dbReference type="PANTHER" id="PTHR43550">
    <property type="entry name" value="3-KETODIHYDROSPHINGOSINE REDUCTASE"/>
    <property type="match status" value="1"/>
</dbReference>
<evidence type="ECO:0000256" key="11">
    <source>
        <dbReference type="ARBA" id="ARBA00026112"/>
    </source>
</evidence>
<evidence type="ECO:0000256" key="9">
    <source>
        <dbReference type="ARBA" id="ARBA00023002"/>
    </source>
</evidence>
<evidence type="ECO:0000256" key="1">
    <source>
        <dbReference type="ARBA" id="ARBA00004240"/>
    </source>
</evidence>
<reference evidence="17" key="1">
    <citation type="submission" date="2021-02" db="EMBL/GenBank/DDBJ databases">
        <authorList>
            <person name="Nowell W R."/>
        </authorList>
    </citation>
    <scope>NUCLEOTIDE SEQUENCE</scope>
</reference>
<dbReference type="EMBL" id="CAJNOM010000006">
    <property type="protein sequence ID" value="CAF0761973.1"/>
    <property type="molecule type" value="Genomic_DNA"/>
</dbReference>
<dbReference type="Pfam" id="PF00106">
    <property type="entry name" value="adh_short"/>
    <property type="match status" value="1"/>
</dbReference>
<comment type="catalytic activity">
    <reaction evidence="13">
        <text>sphinganine + NADP(+) = 3-oxosphinganine + NADPH + H(+)</text>
        <dbReference type="Rhea" id="RHEA:22640"/>
        <dbReference type="ChEBI" id="CHEBI:15378"/>
        <dbReference type="ChEBI" id="CHEBI:57783"/>
        <dbReference type="ChEBI" id="CHEBI:57817"/>
        <dbReference type="ChEBI" id="CHEBI:58299"/>
        <dbReference type="ChEBI" id="CHEBI:58349"/>
        <dbReference type="EC" id="1.1.1.102"/>
    </reaction>
    <physiologicalReaction direction="right-to-left" evidence="13">
        <dbReference type="Rhea" id="RHEA:22642"/>
    </physiologicalReaction>
</comment>
<dbReference type="GO" id="GO:0005789">
    <property type="term" value="C:endoplasmic reticulum membrane"/>
    <property type="evidence" value="ECO:0007669"/>
    <property type="project" value="TreeGrafter"/>
</dbReference>
<dbReference type="FunFam" id="3.40.50.720:FF:000165">
    <property type="entry name" value="3-ketodihydrosphingosine reductase"/>
    <property type="match status" value="1"/>
</dbReference>
<comment type="caution">
    <text evidence="17">The sequence shown here is derived from an EMBL/GenBank/DDBJ whole genome shotgun (WGS) entry which is preliminary data.</text>
</comment>
<evidence type="ECO:0000256" key="6">
    <source>
        <dbReference type="ARBA" id="ARBA00022824"/>
    </source>
</evidence>
<dbReference type="GO" id="GO:0047560">
    <property type="term" value="F:3-dehydrosphinganine reductase activity"/>
    <property type="evidence" value="ECO:0007669"/>
    <property type="project" value="UniProtKB-EC"/>
</dbReference>
<keyword evidence="7" id="KW-0521">NADP</keyword>
<evidence type="ECO:0000256" key="5">
    <source>
        <dbReference type="ARBA" id="ARBA00022741"/>
    </source>
</evidence>
<name>A0A813SIM9_9BILA</name>
<dbReference type="InterPro" id="IPR020904">
    <property type="entry name" value="Sc_DH/Rdtase_CS"/>
</dbReference>
<keyword evidence="9" id="KW-0560">Oxidoreductase</keyword>
<dbReference type="GO" id="GO:0030148">
    <property type="term" value="P:sphingolipid biosynthetic process"/>
    <property type="evidence" value="ECO:0007669"/>
    <property type="project" value="InterPro"/>
</dbReference>
<comment type="pathway">
    <text evidence="2">Lipid metabolism; sphingolipid metabolism.</text>
</comment>
<dbReference type="PRINTS" id="PR00081">
    <property type="entry name" value="GDHRDH"/>
</dbReference>
<evidence type="ECO:0000256" key="15">
    <source>
        <dbReference type="SAM" id="Phobius"/>
    </source>
</evidence>
<dbReference type="EMBL" id="CAJNOI010000012">
    <property type="protein sequence ID" value="CAF0797503.1"/>
    <property type="molecule type" value="Genomic_DNA"/>
</dbReference>
<evidence type="ECO:0000313" key="18">
    <source>
        <dbReference type="Proteomes" id="UP000663832"/>
    </source>
</evidence>
<evidence type="ECO:0000256" key="4">
    <source>
        <dbReference type="ARBA" id="ARBA00006484"/>
    </source>
</evidence>
<dbReference type="AlphaFoldDB" id="A0A813SIM9"/>
<dbReference type="PROSITE" id="PS00061">
    <property type="entry name" value="ADH_SHORT"/>
    <property type="match status" value="1"/>
</dbReference>
<feature type="transmembrane region" description="Helical" evidence="15">
    <location>
        <begin position="5"/>
        <end position="23"/>
    </location>
</feature>
<dbReference type="GO" id="GO:0006666">
    <property type="term" value="P:3-keto-sphinganine metabolic process"/>
    <property type="evidence" value="ECO:0007669"/>
    <property type="project" value="InterPro"/>
</dbReference>
<keyword evidence="15" id="KW-1133">Transmembrane helix</keyword>
<dbReference type="OrthoDB" id="37659at2759"/>
<feature type="transmembrane region" description="Helical" evidence="15">
    <location>
        <begin position="267"/>
        <end position="289"/>
    </location>
</feature>
<keyword evidence="15" id="KW-0472">Membrane</keyword>
<comment type="pathway">
    <text evidence="3">Sphingolipid metabolism.</text>
</comment>
<keyword evidence="18" id="KW-1185">Reference proteome</keyword>
<evidence type="ECO:0000313" key="19">
    <source>
        <dbReference type="Proteomes" id="UP000663877"/>
    </source>
</evidence>
<organism evidence="17 19">
    <name type="scientific">Adineta steineri</name>
    <dbReference type="NCBI Taxonomy" id="433720"/>
    <lineage>
        <taxon>Eukaryota</taxon>
        <taxon>Metazoa</taxon>
        <taxon>Spiralia</taxon>
        <taxon>Gnathifera</taxon>
        <taxon>Rotifera</taxon>
        <taxon>Eurotatoria</taxon>
        <taxon>Bdelloidea</taxon>
        <taxon>Adinetida</taxon>
        <taxon>Adinetidae</taxon>
        <taxon>Adineta</taxon>
    </lineage>
</organism>
<keyword evidence="6" id="KW-0256">Endoplasmic reticulum</keyword>
<dbReference type="SUPFAM" id="SSF51735">
    <property type="entry name" value="NAD(P)-binding Rossmann-fold domains"/>
    <property type="match status" value="1"/>
</dbReference>
<sequence length="327" mass="36856">MLLTIILACIGGLALLTILIYLYRPLYHPKYLTDLYDCHVVITGGSSGIGKELARLFLHEYGARVTILARNSDRLEECRRELSPNLSERLLCLSVDISQSYTQVENAIQHSIRHHHDKPVDILINNAAIFYARSFHQTKPEEFAEMIRINYLGSIYCTQACLPSMRIRGSGRIVFVSSQAGQLGVFGYTSYCSTKFALKGLAESLQMELARENIYITLVFPPDTDTPGFKEENKTKPKETQMINETSGVLRADQVAKKIIQATRKGSFTCSYGLNGFLLTCLTCGAQPVTTLHEIIYQSLFTGLLRLIMLRVLNSFYKLVRKNKQIP</sequence>
<gene>
    <name evidence="17" type="ORF">BJG266_LOCUS5016</name>
    <name evidence="16" type="ORF">QVE165_LOCUS2110</name>
</gene>
<evidence type="ECO:0000313" key="17">
    <source>
        <dbReference type="EMBL" id="CAF0797503.1"/>
    </source>
</evidence>
<dbReference type="PANTHER" id="PTHR43550:SF3">
    <property type="entry name" value="3-KETODIHYDROSPHINGOSINE REDUCTASE"/>
    <property type="match status" value="1"/>
</dbReference>
<evidence type="ECO:0000256" key="8">
    <source>
        <dbReference type="ARBA" id="ARBA00022919"/>
    </source>
</evidence>